<dbReference type="HOGENOM" id="CLU_2455146_0_0_1"/>
<dbReference type="Proteomes" id="UP000002668">
    <property type="component" value="Genome"/>
</dbReference>
<protein>
    <submittedName>
        <fullName evidence="1">Predicted protein</fullName>
    </submittedName>
</protein>
<name>E5A3P8_LEPMJ</name>
<proteinExistence type="predicted"/>
<reference evidence="2" key="1">
    <citation type="journal article" date="2011" name="Nat. Commun.">
        <title>Effector diversification within compartments of the Leptosphaeria maculans genome affected by Repeat-Induced Point mutations.</title>
        <authorList>
            <person name="Rouxel T."/>
            <person name="Grandaubert J."/>
            <person name="Hane J.K."/>
            <person name="Hoede C."/>
            <person name="van de Wouw A.P."/>
            <person name="Couloux A."/>
            <person name="Dominguez V."/>
            <person name="Anthouard V."/>
            <person name="Bally P."/>
            <person name="Bourras S."/>
            <person name="Cozijnsen A.J."/>
            <person name="Ciuffetti L.M."/>
            <person name="Degrave A."/>
            <person name="Dilmaghani A."/>
            <person name="Duret L."/>
            <person name="Fudal I."/>
            <person name="Goodwin S.B."/>
            <person name="Gout L."/>
            <person name="Glaser N."/>
            <person name="Linglin J."/>
            <person name="Kema G.H.J."/>
            <person name="Lapalu N."/>
            <person name="Lawrence C.B."/>
            <person name="May K."/>
            <person name="Meyer M."/>
            <person name="Ollivier B."/>
            <person name="Poulain J."/>
            <person name="Schoch C.L."/>
            <person name="Simon A."/>
            <person name="Spatafora J.W."/>
            <person name="Stachowiak A."/>
            <person name="Turgeon B.G."/>
            <person name="Tyler B.M."/>
            <person name="Vincent D."/>
            <person name="Weissenbach J."/>
            <person name="Amselem J."/>
            <person name="Quesneville H."/>
            <person name="Oliver R.P."/>
            <person name="Wincker P."/>
            <person name="Balesdent M.-H."/>
            <person name="Howlett B.J."/>
        </authorList>
    </citation>
    <scope>NUCLEOTIDE SEQUENCE [LARGE SCALE GENOMIC DNA]</scope>
    <source>
        <strain evidence="2">JN3 / isolate v23.1.3 / race Av1-4-5-6-7-8</strain>
    </source>
</reference>
<keyword evidence="2" id="KW-1185">Reference proteome</keyword>
<accession>E5A3P8</accession>
<gene>
    <name evidence="1" type="ORF">LEMA_uP096700.1</name>
</gene>
<dbReference type="VEuPathDB" id="FungiDB:LEMA_uP096700.1"/>
<dbReference type="InParanoid" id="E5A3P8"/>
<dbReference type="EMBL" id="FP929133">
    <property type="protein sequence ID" value="CBX98261.1"/>
    <property type="molecule type" value="Genomic_DNA"/>
</dbReference>
<organism evidence="2">
    <name type="scientific">Leptosphaeria maculans (strain JN3 / isolate v23.1.3 / race Av1-4-5-6-7-8)</name>
    <name type="common">Blackleg fungus</name>
    <name type="synonym">Phoma lingam</name>
    <dbReference type="NCBI Taxonomy" id="985895"/>
    <lineage>
        <taxon>Eukaryota</taxon>
        <taxon>Fungi</taxon>
        <taxon>Dikarya</taxon>
        <taxon>Ascomycota</taxon>
        <taxon>Pezizomycotina</taxon>
        <taxon>Dothideomycetes</taxon>
        <taxon>Pleosporomycetidae</taxon>
        <taxon>Pleosporales</taxon>
        <taxon>Pleosporineae</taxon>
        <taxon>Leptosphaeriaceae</taxon>
        <taxon>Plenodomus</taxon>
        <taxon>Plenodomus lingam/Leptosphaeria maculans species complex</taxon>
    </lineage>
</organism>
<evidence type="ECO:0000313" key="2">
    <source>
        <dbReference type="Proteomes" id="UP000002668"/>
    </source>
</evidence>
<sequence>MKNDGMTIGNHGACNSTPIGLLEQPMRGLHRYFSNDYERVNVYSGQQSPLALVGSASAKRRKSGEPVASAAQVSPAQAAVIGVPAWTSP</sequence>
<evidence type="ECO:0000313" key="1">
    <source>
        <dbReference type="EMBL" id="CBX98261.1"/>
    </source>
</evidence>
<dbReference type="AlphaFoldDB" id="E5A3P8"/>